<dbReference type="AlphaFoldDB" id="A0A4D9E8C7"/>
<feature type="region of interest" description="Disordered" evidence="1">
    <location>
        <begin position="1"/>
        <end position="26"/>
    </location>
</feature>
<evidence type="ECO:0000256" key="1">
    <source>
        <dbReference type="SAM" id="MobiDB-lite"/>
    </source>
</evidence>
<dbReference type="Proteomes" id="UP000297703">
    <property type="component" value="Unassembled WGS sequence"/>
</dbReference>
<keyword evidence="3" id="KW-1185">Reference proteome</keyword>
<accession>A0A4D9E8C7</accession>
<proteinExistence type="predicted"/>
<reference evidence="2 3" key="2">
    <citation type="submission" date="2019-04" db="EMBL/GenBank/DDBJ databases">
        <title>The genome sequence of big-headed turtle.</title>
        <authorList>
            <person name="Gong S."/>
        </authorList>
    </citation>
    <scope>NUCLEOTIDE SEQUENCE [LARGE SCALE GENOMIC DNA]</scope>
    <source>
        <strain evidence="2">DO16091913</strain>
        <tissue evidence="2">Muscle</tissue>
    </source>
</reference>
<keyword evidence="2" id="KW-0472">Membrane</keyword>
<reference evidence="2 3" key="1">
    <citation type="submission" date="2019-04" db="EMBL/GenBank/DDBJ databases">
        <title>Draft genome of the big-headed turtle Platysternon megacephalum.</title>
        <authorList>
            <person name="Gong S."/>
        </authorList>
    </citation>
    <scope>NUCLEOTIDE SEQUENCE [LARGE SCALE GENOMIC DNA]</scope>
    <source>
        <strain evidence="2">DO16091913</strain>
        <tissue evidence="2">Muscle</tissue>
    </source>
</reference>
<name>A0A4D9E8C7_9SAUR</name>
<comment type="caution">
    <text evidence="2">The sequence shown here is derived from an EMBL/GenBank/DDBJ whole genome shotgun (WGS) entry which is preliminary data.</text>
</comment>
<feature type="region of interest" description="Disordered" evidence="1">
    <location>
        <begin position="68"/>
        <end position="94"/>
    </location>
</feature>
<evidence type="ECO:0000313" key="3">
    <source>
        <dbReference type="Proteomes" id="UP000297703"/>
    </source>
</evidence>
<dbReference type="EMBL" id="QXTE01000095">
    <property type="protein sequence ID" value="TFK06689.1"/>
    <property type="molecule type" value="Genomic_DNA"/>
</dbReference>
<feature type="compositionally biased region" description="Basic and acidic residues" evidence="1">
    <location>
        <begin position="75"/>
        <end position="86"/>
    </location>
</feature>
<evidence type="ECO:0000313" key="2">
    <source>
        <dbReference type="EMBL" id="TFK06689.1"/>
    </source>
</evidence>
<keyword evidence="2" id="KW-0812">Transmembrane</keyword>
<gene>
    <name evidence="2" type="ORF">DR999_PMT10588</name>
</gene>
<sequence length="186" mass="20328">MGCTEARNWSRKCQGEGSGLNPVPQRALGTSVCSRGSAVSPLPVPKSGQPLLTKNHWAVGYAGEPLSVSPGEAGSRCRLDFKDRRPPTGPEGTLETFKHRLQVPTHGAHVPATSRVMPAERVRDALELLEKAVRPRMMPAKQERMESSMNARVASQKAAGRGQRERERSTQWDPEIGKGSWEPDLV</sequence>
<organism evidence="2 3">
    <name type="scientific">Platysternon megacephalum</name>
    <name type="common">big-headed turtle</name>
    <dbReference type="NCBI Taxonomy" id="55544"/>
    <lineage>
        <taxon>Eukaryota</taxon>
        <taxon>Metazoa</taxon>
        <taxon>Chordata</taxon>
        <taxon>Craniata</taxon>
        <taxon>Vertebrata</taxon>
        <taxon>Euteleostomi</taxon>
        <taxon>Archelosauria</taxon>
        <taxon>Testudinata</taxon>
        <taxon>Testudines</taxon>
        <taxon>Cryptodira</taxon>
        <taxon>Durocryptodira</taxon>
        <taxon>Testudinoidea</taxon>
        <taxon>Platysternidae</taxon>
        <taxon>Platysternon</taxon>
    </lineage>
</organism>
<feature type="region of interest" description="Disordered" evidence="1">
    <location>
        <begin position="134"/>
        <end position="186"/>
    </location>
</feature>
<protein>
    <submittedName>
        <fullName evidence="2">Transmembrane channel-like protein 5</fullName>
    </submittedName>
</protein>